<dbReference type="OrthoDB" id="9803459at2"/>
<dbReference type="Pfam" id="PF13156">
    <property type="entry name" value="Mrr_cat_2"/>
    <property type="match status" value="1"/>
</dbReference>
<dbReference type="GO" id="GO:0016787">
    <property type="term" value="F:hydrolase activity"/>
    <property type="evidence" value="ECO:0007669"/>
    <property type="project" value="InterPro"/>
</dbReference>
<dbReference type="Pfam" id="PF18135">
    <property type="entry name" value="Type_ISP_C"/>
    <property type="match status" value="1"/>
</dbReference>
<keyword evidence="4" id="KW-0067">ATP-binding</keyword>
<dbReference type="InterPro" id="IPR029063">
    <property type="entry name" value="SAM-dependent_MTases_sf"/>
</dbReference>
<dbReference type="InterPro" id="IPR039442">
    <property type="entry name" value="Mrr-like_dom"/>
</dbReference>
<dbReference type="GO" id="GO:0003677">
    <property type="term" value="F:DNA binding"/>
    <property type="evidence" value="ECO:0007669"/>
    <property type="project" value="InterPro"/>
</dbReference>
<dbReference type="RefSeq" id="WP_149777370.1">
    <property type="nucleotide sequence ID" value="NZ_FQVK01000038.1"/>
</dbReference>
<sequence>MSAIDDLLHSYREAAVTEREKGTYFERLACAYLTTDPVQVEEYSQVWTWKDWADQHGWSGKDIGIDLVAKLRNEDGFAAIQCKFYAETHRIQKADIDSFISASGKEPFRRRLVIDSTTVPWGANAEEMISGQTIPVVRISLTHLRESPIDWTNFGLSGEAVLSDKKKLRPHQIEALEAARAGLATDDRGKLIMACGTGKTFTSLKIAEDLVGKGGRVLFMVPSLALMSQTVREWTNDTETPLRSFAVCSDAQVGKRRVGTDDAAEIDAHDLAFPATTNPERLVEKAAIEAADRMTVVFSTYQSIGVLEAAQKAGLPAFDLIICDEAHRTTGATLAGEEDSNFVRIHDDAYVTGRKRLYMTATPRIFGDAVKTKADEEAAVLASMDDERLYGKTLFYRGFGWAVQQGLLTDYKVIVLAMDEGLVSANVQKRLADENSELDLDDATKIIGCYKALTKQDLKQDISFDPQPMKRALAFCKSIAASKLIRDEFTQVVAEYTGDDALIEEDAPSSPDRLDIEIEHVDGTFNAKSRNQLLDWLKAEAEGNTARILTNARCLSEGVDVPALDAIMFLHPRKSLIDVVQSVGRVMRRAEGKKMGYVILPVGIPAGVEPEVALRDNERYRVIWQILNALRAHDERFDGTINQASLGQDVSDRIEIVGITAESEALKSITHEVTELPTRKAQPQSAIGTGGDVEISAPPSSQQYELFIDEFSKAIMAKIVKKCGTRDYWEDWATNIAEIAQRHISRINGLLAEADTPARRAFDSFLAELRDDLNDSITEQDAIEMLAQHLITRPVFRALFEGHQFTDQNPVSRAMQQVLDVLDENHLEKESKDLEKFYDSVRNRAHGITDPQARQRLIVELYDKFFRNAFPRTTEKLGIVYTPVEIVDFILHSVNEMLQEHFGQTLGSKGVHILDPFTGTGTFITRLLQSGLIAPEELEHKYRHEIHANEIVLLAYYIAAINIEAVYQGLTDSDEYVPFEGICLTDTFQMYEGDDELALYMPDNSERRSRQKELDIRVIVGNPPYSSGQNSANDNNANVSYPALDRRIAETYAARSTATLKNSLYDSYIRAIRWASDRIGDAGVVAFVTNAGWLDGNAADGMRACLAEEFTDLYIFHLRGNQRTSGERSRKEGGKIFGSGSRAPIAISVFVKNPDAAEHGCIFFHDIGDYLDQKQKLAIIRDFGAVKGISKGKGWEQISPDDQNDWINQRDASFDEFIKIGDRDRSENKKLFAEFSGGSKTNRDAWCFNASPSKLGTNISSLLSTYNSERTRFHADPDRPSDPSEYVIYDAQKVSWNRSLLRRLSSNVELTFDHKVLRQSMYRPYSKQWLYFDRSLVSDIGKMPRFFPDSSLENRMIVLKMRWSGYGNLALMANGPIELQSDGGTQCFPLYIYDQQDEEPGGLFEGQSFGLQRRDAITDAGLAHFQAAYPGEEITKEDIFYYVYGLLHSPDYRDRYADNLTKELPRIPCVKTYADFRAFTDAGRRLGDLHVNYETVEHYPVTYKQGDPRTWVIDDPKSFYRVTKMKFAGKRPNVDKTTVIYNANITMTDIPLEAYDYVVNGKPALEWVMERQVVKTDKASGIVNDANDYANETMGDPAYPLKLFQRVITVSLETMKIVNALPKLDLPE</sequence>
<evidence type="ECO:0000256" key="1">
    <source>
        <dbReference type="ARBA" id="ARBA00006594"/>
    </source>
</evidence>
<keyword evidence="4" id="KW-0378">Hydrolase</keyword>
<dbReference type="PANTHER" id="PTHR47396:SF1">
    <property type="entry name" value="ATP-DEPENDENT HELICASE IRC3-RELATED"/>
    <property type="match status" value="1"/>
</dbReference>
<dbReference type="SMART" id="SM00490">
    <property type="entry name" value="HELICc"/>
    <property type="match status" value="1"/>
</dbReference>
<dbReference type="PROSITE" id="PS00092">
    <property type="entry name" value="N6_MTASE"/>
    <property type="match status" value="1"/>
</dbReference>
<keyword evidence="2" id="KW-0680">Restriction system</keyword>
<dbReference type="Pfam" id="PF00271">
    <property type="entry name" value="Helicase_C"/>
    <property type="match status" value="1"/>
</dbReference>
<evidence type="ECO:0000259" key="3">
    <source>
        <dbReference type="PROSITE" id="PS51192"/>
    </source>
</evidence>
<dbReference type="Pfam" id="PF22240">
    <property type="entry name" value="ISP_coupler"/>
    <property type="match status" value="1"/>
</dbReference>
<dbReference type="Pfam" id="PF02384">
    <property type="entry name" value="N6_Mtase"/>
    <property type="match status" value="1"/>
</dbReference>
<reference evidence="4 5" key="1">
    <citation type="submission" date="2016-11" db="EMBL/GenBank/DDBJ databases">
        <authorList>
            <person name="Varghese N."/>
            <person name="Submissions S."/>
        </authorList>
    </citation>
    <scope>NUCLEOTIDE SEQUENCE [LARGE SCALE GENOMIC DNA]</scope>
    <source>
        <strain evidence="4 5">DSM 29341</strain>
    </source>
</reference>
<keyword evidence="5" id="KW-1185">Reference proteome</keyword>
<dbReference type="PROSITE" id="PS51192">
    <property type="entry name" value="HELICASE_ATP_BIND_1"/>
    <property type="match status" value="1"/>
</dbReference>
<protein>
    <submittedName>
        <fullName evidence="4">Predicted helicase</fullName>
    </submittedName>
</protein>
<dbReference type="InterPro" id="IPR053980">
    <property type="entry name" value="ISP_coupler"/>
</dbReference>
<dbReference type="GO" id="GO:0005524">
    <property type="term" value="F:ATP binding"/>
    <property type="evidence" value="ECO:0007669"/>
    <property type="project" value="InterPro"/>
</dbReference>
<gene>
    <name evidence="4" type="ORF">SAMN05444279_13811</name>
</gene>
<feature type="domain" description="Helicase ATP-binding" evidence="3">
    <location>
        <begin position="180"/>
        <end position="381"/>
    </location>
</feature>
<dbReference type="SUPFAM" id="SSF52540">
    <property type="entry name" value="P-loop containing nucleoside triphosphate hydrolases"/>
    <property type="match status" value="1"/>
</dbReference>
<comment type="similarity">
    <text evidence="1">Belongs to the N(4)/N(6)-methyltransferase family.</text>
</comment>
<proteinExistence type="inferred from homology"/>
<dbReference type="CDD" id="cd22333">
    <property type="entry name" value="LlaBIII_nuclease-like"/>
    <property type="match status" value="1"/>
</dbReference>
<dbReference type="Gene3D" id="3.40.50.150">
    <property type="entry name" value="Vaccinia Virus protein VP39"/>
    <property type="match status" value="1"/>
</dbReference>
<dbReference type="Proteomes" id="UP000325134">
    <property type="component" value="Unassembled WGS sequence"/>
</dbReference>
<dbReference type="InterPro" id="IPR014001">
    <property type="entry name" value="Helicase_ATP-bd"/>
</dbReference>
<dbReference type="GO" id="GO:0004386">
    <property type="term" value="F:helicase activity"/>
    <property type="evidence" value="ECO:0007669"/>
    <property type="project" value="UniProtKB-KW"/>
</dbReference>
<dbReference type="InterPro" id="IPR027417">
    <property type="entry name" value="P-loop_NTPase"/>
</dbReference>
<organism evidence="4 5">
    <name type="scientific">Ruegeria intermedia</name>
    <dbReference type="NCBI Taxonomy" id="996115"/>
    <lineage>
        <taxon>Bacteria</taxon>
        <taxon>Pseudomonadati</taxon>
        <taxon>Pseudomonadota</taxon>
        <taxon>Alphaproteobacteria</taxon>
        <taxon>Rhodobacterales</taxon>
        <taxon>Roseobacteraceae</taxon>
        <taxon>Ruegeria</taxon>
    </lineage>
</organism>
<dbReference type="InterPro" id="IPR001650">
    <property type="entry name" value="Helicase_C-like"/>
</dbReference>
<evidence type="ECO:0000313" key="4">
    <source>
        <dbReference type="EMBL" id="SHF40991.1"/>
    </source>
</evidence>
<dbReference type="InterPro" id="IPR003356">
    <property type="entry name" value="DNA_methylase_A-5"/>
</dbReference>
<dbReference type="EMBL" id="FQVK01000038">
    <property type="protein sequence ID" value="SHF40991.1"/>
    <property type="molecule type" value="Genomic_DNA"/>
</dbReference>
<keyword evidence="4" id="KW-0547">Nucleotide-binding</keyword>
<dbReference type="GO" id="GO:0009307">
    <property type="term" value="P:DNA restriction-modification system"/>
    <property type="evidence" value="ECO:0007669"/>
    <property type="project" value="UniProtKB-KW"/>
</dbReference>
<dbReference type="InterPro" id="IPR041635">
    <property type="entry name" value="Type_ISP_LLaBIII_C"/>
</dbReference>
<dbReference type="Gene3D" id="3.40.50.300">
    <property type="entry name" value="P-loop containing nucleotide triphosphate hydrolases"/>
    <property type="match status" value="2"/>
</dbReference>
<dbReference type="SUPFAM" id="SSF53335">
    <property type="entry name" value="S-adenosyl-L-methionine-dependent methyltransferases"/>
    <property type="match status" value="1"/>
</dbReference>
<dbReference type="PANTHER" id="PTHR47396">
    <property type="entry name" value="TYPE I RESTRICTION ENZYME ECOKI R PROTEIN"/>
    <property type="match status" value="1"/>
</dbReference>
<dbReference type="SMART" id="SM00487">
    <property type="entry name" value="DEXDc"/>
    <property type="match status" value="1"/>
</dbReference>
<dbReference type="Pfam" id="PF04851">
    <property type="entry name" value="ResIII"/>
    <property type="match status" value="1"/>
</dbReference>
<dbReference type="SUPFAM" id="SSF52980">
    <property type="entry name" value="Restriction endonuclease-like"/>
    <property type="match status" value="1"/>
</dbReference>
<dbReference type="InterPro" id="IPR050742">
    <property type="entry name" value="Helicase_Restrict-Modif_Enz"/>
</dbReference>
<evidence type="ECO:0000313" key="5">
    <source>
        <dbReference type="Proteomes" id="UP000325134"/>
    </source>
</evidence>
<dbReference type="InterPro" id="IPR011335">
    <property type="entry name" value="Restrct_endonuc-II-like"/>
</dbReference>
<dbReference type="PRINTS" id="PR00507">
    <property type="entry name" value="N12N6MTFRASE"/>
</dbReference>
<dbReference type="GO" id="GO:0032259">
    <property type="term" value="P:methylation"/>
    <property type="evidence" value="ECO:0007669"/>
    <property type="project" value="InterPro"/>
</dbReference>
<evidence type="ECO:0000256" key="2">
    <source>
        <dbReference type="ARBA" id="ARBA00022747"/>
    </source>
</evidence>
<dbReference type="InterPro" id="IPR002052">
    <property type="entry name" value="DNA_methylase_N6_adenine_CS"/>
</dbReference>
<dbReference type="CDD" id="cd17926">
    <property type="entry name" value="DEXHc_RE"/>
    <property type="match status" value="1"/>
</dbReference>
<keyword evidence="4" id="KW-0347">Helicase</keyword>
<dbReference type="InterPro" id="IPR006935">
    <property type="entry name" value="Helicase/UvrB_N"/>
</dbReference>
<dbReference type="GO" id="GO:0008170">
    <property type="term" value="F:N-methyltransferase activity"/>
    <property type="evidence" value="ECO:0007669"/>
    <property type="project" value="InterPro"/>
</dbReference>
<name>A0A1M5BEQ9_9RHOB</name>
<accession>A0A1M5BEQ9</accession>
<dbReference type="GO" id="GO:0005829">
    <property type="term" value="C:cytosol"/>
    <property type="evidence" value="ECO:0007669"/>
    <property type="project" value="TreeGrafter"/>
</dbReference>